<protein>
    <submittedName>
        <fullName evidence="2">Uncharacterized protein</fullName>
    </submittedName>
</protein>
<name>A0AAD4N3M2_9BILA</name>
<evidence type="ECO:0000256" key="1">
    <source>
        <dbReference type="SAM" id="SignalP"/>
    </source>
</evidence>
<dbReference type="EMBL" id="JAKKPZ010000026">
    <property type="protein sequence ID" value="KAI1710411.1"/>
    <property type="molecule type" value="Genomic_DNA"/>
</dbReference>
<keyword evidence="3" id="KW-1185">Reference proteome</keyword>
<accession>A0AAD4N3M2</accession>
<sequence>MAKVLCWFILLSFILLSVYGSGDDEFFSKLKGQSTDRKALEKCFSKFAYDDCENRGLCCTRHHSPSCWC</sequence>
<evidence type="ECO:0000313" key="3">
    <source>
        <dbReference type="Proteomes" id="UP001201812"/>
    </source>
</evidence>
<dbReference type="Proteomes" id="UP001201812">
    <property type="component" value="Unassembled WGS sequence"/>
</dbReference>
<proteinExistence type="predicted"/>
<comment type="caution">
    <text evidence="2">The sequence shown here is derived from an EMBL/GenBank/DDBJ whole genome shotgun (WGS) entry which is preliminary data.</text>
</comment>
<evidence type="ECO:0000313" key="2">
    <source>
        <dbReference type="EMBL" id="KAI1710411.1"/>
    </source>
</evidence>
<gene>
    <name evidence="2" type="ORF">DdX_10771</name>
</gene>
<organism evidence="2 3">
    <name type="scientific">Ditylenchus destructor</name>
    <dbReference type="NCBI Taxonomy" id="166010"/>
    <lineage>
        <taxon>Eukaryota</taxon>
        <taxon>Metazoa</taxon>
        <taxon>Ecdysozoa</taxon>
        <taxon>Nematoda</taxon>
        <taxon>Chromadorea</taxon>
        <taxon>Rhabditida</taxon>
        <taxon>Tylenchina</taxon>
        <taxon>Tylenchomorpha</taxon>
        <taxon>Sphaerularioidea</taxon>
        <taxon>Anguinidae</taxon>
        <taxon>Anguininae</taxon>
        <taxon>Ditylenchus</taxon>
    </lineage>
</organism>
<feature type="signal peptide" evidence="1">
    <location>
        <begin position="1"/>
        <end position="20"/>
    </location>
</feature>
<feature type="chain" id="PRO_5042256798" evidence="1">
    <location>
        <begin position="21"/>
        <end position="69"/>
    </location>
</feature>
<dbReference type="AlphaFoldDB" id="A0AAD4N3M2"/>
<reference evidence="2" key="1">
    <citation type="submission" date="2022-01" db="EMBL/GenBank/DDBJ databases">
        <title>Genome Sequence Resource for Two Populations of Ditylenchus destructor, the Migratory Endoparasitic Phytonematode.</title>
        <authorList>
            <person name="Zhang H."/>
            <person name="Lin R."/>
            <person name="Xie B."/>
        </authorList>
    </citation>
    <scope>NUCLEOTIDE SEQUENCE</scope>
    <source>
        <strain evidence="2">BazhouSP</strain>
    </source>
</reference>
<keyword evidence="1" id="KW-0732">Signal</keyword>